<dbReference type="AlphaFoldDB" id="A0A4S8I7S8"/>
<sequence length="48" mass="5440">MPSTLCILVLLLLQLSNSFGCCRAWDCTYAPKGRNCRVQRCSRFDGDK</sequence>
<keyword evidence="3" id="KW-1185">Reference proteome</keyword>
<evidence type="ECO:0000256" key="1">
    <source>
        <dbReference type="SAM" id="SignalP"/>
    </source>
</evidence>
<comment type="caution">
    <text evidence="2">The sequence shown here is derived from an EMBL/GenBank/DDBJ whole genome shotgun (WGS) entry which is preliminary data.</text>
</comment>
<dbReference type="EMBL" id="PYDT01000011">
    <property type="protein sequence ID" value="THU43975.1"/>
    <property type="molecule type" value="Genomic_DNA"/>
</dbReference>
<proteinExistence type="predicted"/>
<evidence type="ECO:0000313" key="3">
    <source>
        <dbReference type="Proteomes" id="UP000317650"/>
    </source>
</evidence>
<feature type="signal peptide" evidence="1">
    <location>
        <begin position="1"/>
        <end position="18"/>
    </location>
</feature>
<keyword evidence="1" id="KW-0732">Signal</keyword>
<protein>
    <submittedName>
        <fullName evidence="2">Uncharacterized protein</fullName>
    </submittedName>
</protein>
<organism evidence="2 3">
    <name type="scientific">Musa balbisiana</name>
    <name type="common">Banana</name>
    <dbReference type="NCBI Taxonomy" id="52838"/>
    <lineage>
        <taxon>Eukaryota</taxon>
        <taxon>Viridiplantae</taxon>
        <taxon>Streptophyta</taxon>
        <taxon>Embryophyta</taxon>
        <taxon>Tracheophyta</taxon>
        <taxon>Spermatophyta</taxon>
        <taxon>Magnoliopsida</taxon>
        <taxon>Liliopsida</taxon>
        <taxon>Zingiberales</taxon>
        <taxon>Musaceae</taxon>
        <taxon>Musa</taxon>
    </lineage>
</organism>
<accession>A0A4S8I7S8</accession>
<name>A0A4S8I7S8_MUSBA</name>
<evidence type="ECO:0000313" key="2">
    <source>
        <dbReference type="EMBL" id="THU43975.1"/>
    </source>
</evidence>
<gene>
    <name evidence="2" type="ORF">C4D60_Mb02t02510</name>
</gene>
<dbReference type="Proteomes" id="UP000317650">
    <property type="component" value="Chromosome 2"/>
</dbReference>
<feature type="chain" id="PRO_5020184174" evidence="1">
    <location>
        <begin position="19"/>
        <end position="48"/>
    </location>
</feature>
<reference evidence="2 3" key="1">
    <citation type="journal article" date="2019" name="Nat. Plants">
        <title>Genome sequencing of Musa balbisiana reveals subgenome evolution and function divergence in polyploid bananas.</title>
        <authorList>
            <person name="Yao X."/>
        </authorList>
    </citation>
    <scope>NUCLEOTIDE SEQUENCE [LARGE SCALE GENOMIC DNA]</scope>
    <source>
        <strain evidence="3">cv. DH-PKW</strain>
        <tissue evidence="2">Leaves</tissue>
    </source>
</reference>